<feature type="transmembrane region" description="Helical" evidence="1">
    <location>
        <begin position="40"/>
        <end position="62"/>
    </location>
</feature>
<dbReference type="AlphaFoldDB" id="A0A246WL65"/>
<gene>
    <name evidence="2" type="ORF">CEJ42_20695</name>
</gene>
<feature type="transmembrane region" description="Helical" evidence="1">
    <location>
        <begin position="83"/>
        <end position="104"/>
    </location>
</feature>
<keyword evidence="1" id="KW-1133">Transmembrane helix</keyword>
<dbReference type="Proteomes" id="UP000197596">
    <property type="component" value="Unassembled WGS sequence"/>
</dbReference>
<reference evidence="2 3" key="1">
    <citation type="submission" date="2017-06" db="EMBL/GenBank/DDBJ databases">
        <title>Herbaspirillum phytohormonus sp. nov., isolated from the root nodule of Robinia pseudoacacia in lead-zinc mine.</title>
        <authorList>
            <person name="Fan M."/>
            <person name="Lin Y."/>
        </authorList>
    </citation>
    <scope>NUCLEOTIDE SEQUENCE [LARGE SCALE GENOMIC DNA]</scope>
    <source>
        <strain evidence="2 3">HZ10</strain>
    </source>
</reference>
<comment type="caution">
    <text evidence="2">The sequence shown here is derived from an EMBL/GenBank/DDBJ whole genome shotgun (WGS) entry which is preliminary data.</text>
</comment>
<feature type="transmembrane region" description="Helical" evidence="1">
    <location>
        <begin position="7"/>
        <end position="25"/>
    </location>
</feature>
<evidence type="ECO:0000256" key="1">
    <source>
        <dbReference type="SAM" id="Phobius"/>
    </source>
</evidence>
<proteinExistence type="predicted"/>
<protein>
    <submittedName>
        <fullName evidence="2">Uncharacterized protein</fullName>
    </submittedName>
</protein>
<evidence type="ECO:0000313" key="2">
    <source>
        <dbReference type="EMBL" id="OWY27049.1"/>
    </source>
</evidence>
<name>A0A246WL65_9BURK</name>
<dbReference type="EMBL" id="NJGU01000013">
    <property type="protein sequence ID" value="OWY27049.1"/>
    <property type="molecule type" value="Genomic_DNA"/>
</dbReference>
<dbReference type="RefSeq" id="WP_088752385.1">
    <property type="nucleotide sequence ID" value="NZ_NJGU01000013.1"/>
</dbReference>
<organism evidence="2 3">
    <name type="scientific">Herbaspirillum robiniae</name>
    <dbReference type="NCBI Taxonomy" id="2014887"/>
    <lineage>
        <taxon>Bacteria</taxon>
        <taxon>Pseudomonadati</taxon>
        <taxon>Pseudomonadota</taxon>
        <taxon>Betaproteobacteria</taxon>
        <taxon>Burkholderiales</taxon>
        <taxon>Oxalobacteraceae</taxon>
        <taxon>Herbaspirillum</taxon>
    </lineage>
</organism>
<keyword evidence="1" id="KW-0812">Transmembrane</keyword>
<keyword evidence="1" id="KW-0472">Membrane</keyword>
<accession>A0A246WL65</accession>
<sequence length="105" mass="11653">MKIKLTLIFSIFVVTIQWLTVVSFIDRAYSSWLKMGDRTVSSSIGGVIFFAACSLLCIAYLMRLNDELQKAGSSWRYISQASLLMGMAGLLVFFGMIGTAIVVLR</sequence>
<evidence type="ECO:0000313" key="3">
    <source>
        <dbReference type="Proteomes" id="UP000197596"/>
    </source>
</evidence>